<dbReference type="AlphaFoldDB" id="A0A8K0TBK1"/>
<accession>A0A8K0TBK1</accession>
<name>A0A8K0TBK1_9PEZI</name>
<sequence>MSYQESLDKATGAARVPSEFLDEQEQAAPPLNIDQCWQWLQAVGFPQDAATWQRIKTKWIAFLSATSKAPDNVLAPDKKLIRFEDDTDSERFRNDRDFRLKVRWAVTGSPDCDNGSSLTILESKTERWPHRARVFLNKHDPLRHGEALETLAPIWELARRQRAMSMWTTMVSFAQYCHGDNALEGLGLKLDEEAEDDLFDISHDLLRFRLRLRQAGSGLTDTWHSLHRMFSTAMRQPQATARNNLILWWMGIHVMSAALGPGQDDYITRGRFRENPIPMDLDLRGRAAAMTYYAKVITLDDALHEMAGAENVLVKEIQDDLNSPDLSWVDVEGGRRPVADSHAGACSGEAWAAMLRILDGAVTDVFAKEKGTAMARIVELEGLWAGQE</sequence>
<dbReference type="OrthoDB" id="4823938at2759"/>
<protein>
    <submittedName>
        <fullName evidence="1">Uncharacterized protein</fullName>
    </submittedName>
</protein>
<evidence type="ECO:0000313" key="2">
    <source>
        <dbReference type="Proteomes" id="UP000813385"/>
    </source>
</evidence>
<dbReference type="Proteomes" id="UP000813385">
    <property type="component" value="Unassembled WGS sequence"/>
</dbReference>
<comment type="caution">
    <text evidence="1">The sequence shown here is derived from an EMBL/GenBank/DDBJ whole genome shotgun (WGS) entry which is preliminary data.</text>
</comment>
<keyword evidence="2" id="KW-1185">Reference proteome</keyword>
<evidence type="ECO:0000313" key="1">
    <source>
        <dbReference type="EMBL" id="KAH7357969.1"/>
    </source>
</evidence>
<organism evidence="1 2">
    <name type="scientific">Plectosphaerella cucumerina</name>
    <dbReference type="NCBI Taxonomy" id="40658"/>
    <lineage>
        <taxon>Eukaryota</taxon>
        <taxon>Fungi</taxon>
        <taxon>Dikarya</taxon>
        <taxon>Ascomycota</taxon>
        <taxon>Pezizomycotina</taxon>
        <taxon>Sordariomycetes</taxon>
        <taxon>Hypocreomycetidae</taxon>
        <taxon>Glomerellales</taxon>
        <taxon>Plectosphaerellaceae</taxon>
        <taxon>Plectosphaerella</taxon>
    </lineage>
</organism>
<dbReference type="EMBL" id="JAGPXD010000004">
    <property type="protein sequence ID" value="KAH7357969.1"/>
    <property type="molecule type" value="Genomic_DNA"/>
</dbReference>
<reference evidence="1" key="1">
    <citation type="journal article" date="2021" name="Nat. Commun.">
        <title>Genetic determinants of endophytism in the Arabidopsis root mycobiome.</title>
        <authorList>
            <person name="Mesny F."/>
            <person name="Miyauchi S."/>
            <person name="Thiergart T."/>
            <person name="Pickel B."/>
            <person name="Atanasova L."/>
            <person name="Karlsson M."/>
            <person name="Huettel B."/>
            <person name="Barry K.W."/>
            <person name="Haridas S."/>
            <person name="Chen C."/>
            <person name="Bauer D."/>
            <person name="Andreopoulos W."/>
            <person name="Pangilinan J."/>
            <person name="LaButti K."/>
            <person name="Riley R."/>
            <person name="Lipzen A."/>
            <person name="Clum A."/>
            <person name="Drula E."/>
            <person name="Henrissat B."/>
            <person name="Kohler A."/>
            <person name="Grigoriev I.V."/>
            <person name="Martin F.M."/>
            <person name="Hacquard S."/>
        </authorList>
    </citation>
    <scope>NUCLEOTIDE SEQUENCE</scope>
    <source>
        <strain evidence="1">MPI-CAGE-AT-0016</strain>
    </source>
</reference>
<proteinExistence type="predicted"/>
<gene>
    <name evidence="1" type="ORF">B0T11DRAFT_340345</name>
</gene>